<evidence type="ECO:0000259" key="4">
    <source>
        <dbReference type="PROSITE" id="PS50970"/>
    </source>
</evidence>
<keyword evidence="3" id="KW-0479">Metal-binding</keyword>
<dbReference type="Proteomes" id="UP001337723">
    <property type="component" value="Chromosome"/>
</dbReference>
<dbReference type="EMBL" id="AP027266">
    <property type="protein sequence ID" value="BDW84948.1"/>
    <property type="molecule type" value="Genomic_DNA"/>
</dbReference>
<sequence>MVARAGDKPTPLWSTRAMMDHPGLLQGVHADYFAAGADIATTNSYAIHRDRLAPDGLEHLFAPLHAAALAEAQAARAAHGRGRIAGSIGPLGATYRPDMHPDLATSVPLYAEMVGILSDGVDLILFESVASLLHADAALTAAEGQGRPVWLSVTLDDEDGTKLRSGEDVAGLLPLLSGRASAVLANCSAPEAMPAALAIFARGDLPFGAYANGFTQITKAFLASRPTSDTLTARRDMGPAAYADHAMRWIDQGATIIGGCCETGPAHIAEIDARLRAAGLRA</sequence>
<feature type="domain" description="Hcy-binding" evidence="4">
    <location>
        <begin position="1"/>
        <end position="275"/>
    </location>
</feature>
<dbReference type="InterPro" id="IPR017226">
    <property type="entry name" value="BHMT-like"/>
</dbReference>
<name>A0AA48H8P1_9RHOB</name>
<keyword evidence="1 3" id="KW-0489">Methyltransferase</keyword>
<keyword evidence="3" id="KW-0862">Zinc</keyword>
<dbReference type="GO" id="GO:0008168">
    <property type="term" value="F:methyltransferase activity"/>
    <property type="evidence" value="ECO:0007669"/>
    <property type="project" value="UniProtKB-UniRule"/>
</dbReference>
<dbReference type="SUPFAM" id="SSF82282">
    <property type="entry name" value="Homocysteine S-methyltransferase"/>
    <property type="match status" value="1"/>
</dbReference>
<feature type="binding site" evidence="3">
    <location>
        <position position="261"/>
    </location>
    <ligand>
        <name>Zn(2+)</name>
        <dbReference type="ChEBI" id="CHEBI:29105"/>
    </ligand>
</feature>
<dbReference type="Gene3D" id="3.20.20.330">
    <property type="entry name" value="Homocysteine-binding-like domain"/>
    <property type="match status" value="1"/>
</dbReference>
<dbReference type="InterPro" id="IPR036589">
    <property type="entry name" value="HCY_dom_sf"/>
</dbReference>
<keyword evidence="6" id="KW-1185">Reference proteome</keyword>
<reference evidence="5 6" key="1">
    <citation type="submission" date="2023-01" db="EMBL/GenBank/DDBJ databases">
        <title>Complete genome sequence of Roseicyclus marinus strain Dej080120_10.</title>
        <authorList>
            <person name="Ueki S."/>
            <person name="Maruyama F."/>
        </authorList>
    </citation>
    <scope>NUCLEOTIDE SEQUENCE [LARGE SCALE GENOMIC DNA]</scope>
    <source>
        <strain evidence="5 6">Dej080120_10</strain>
    </source>
</reference>
<dbReference type="PROSITE" id="PS50970">
    <property type="entry name" value="HCY"/>
    <property type="match status" value="1"/>
</dbReference>
<evidence type="ECO:0000313" key="6">
    <source>
        <dbReference type="Proteomes" id="UP001337723"/>
    </source>
</evidence>
<feature type="binding site" evidence="3">
    <location>
        <position position="187"/>
    </location>
    <ligand>
        <name>Zn(2+)</name>
        <dbReference type="ChEBI" id="CHEBI:29105"/>
    </ligand>
</feature>
<evidence type="ECO:0000256" key="1">
    <source>
        <dbReference type="ARBA" id="ARBA00022603"/>
    </source>
</evidence>
<dbReference type="PIRSF" id="PIRSF037505">
    <property type="entry name" value="Betaine_HMT"/>
    <property type="match status" value="1"/>
</dbReference>
<dbReference type="Pfam" id="PF02574">
    <property type="entry name" value="S-methyl_trans"/>
    <property type="match status" value="1"/>
</dbReference>
<evidence type="ECO:0000313" key="5">
    <source>
        <dbReference type="EMBL" id="BDW84948.1"/>
    </source>
</evidence>
<dbReference type="GO" id="GO:0032259">
    <property type="term" value="P:methylation"/>
    <property type="evidence" value="ECO:0007669"/>
    <property type="project" value="UniProtKB-KW"/>
</dbReference>
<dbReference type="AlphaFoldDB" id="A0AA48H8P1"/>
<dbReference type="GO" id="GO:0008270">
    <property type="term" value="F:zinc ion binding"/>
    <property type="evidence" value="ECO:0007669"/>
    <property type="project" value="InterPro"/>
</dbReference>
<dbReference type="PANTHER" id="PTHR11103:SF18">
    <property type="entry name" value="SLR1189 PROTEIN"/>
    <property type="match status" value="1"/>
</dbReference>
<dbReference type="InterPro" id="IPR003726">
    <property type="entry name" value="HCY_dom"/>
</dbReference>
<keyword evidence="2 3" id="KW-0808">Transferase</keyword>
<accession>A0AA48H8P1</accession>
<feature type="binding site" evidence="3">
    <location>
        <position position="260"/>
    </location>
    <ligand>
        <name>Zn(2+)</name>
        <dbReference type="ChEBI" id="CHEBI:29105"/>
    </ligand>
</feature>
<protein>
    <submittedName>
        <fullName evidence="5">Homocysteine S-methyltransferase</fullName>
    </submittedName>
</protein>
<evidence type="ECO:0000256" key="2">
    <source>
        <dbReference type="ARBA" id="ARBA00022679"/>
    </source>
</evidence>
<gene>
    <name evidence="5" type="ORF">MACH21_11250</name>
</gene>
<evidence type="ECO:0000256" key="3">
    <source>
        <dbReference type="PROSITE-ProRule" id="PRU00333"/>
    </source>
</evidence>
<organism evidence="5 6">
    <name type="scientific">Roseicyclus marinus</name>
    <dbReference type="NCBI Taxonomy" id="2161673"/>
    <lineage>
        <taxon>Bacteria</taxon>
        <taxon>Pseudomonadati</taxon>
        <taxon>Pseudomonadota</taxon>
        <taxon>Alphaproteobacteria</taxon>
        <taxon>Rhodobacterales</taxon>
        <taxon>Roseobacteraceae</taxon>
        <taxon>Roseicyclus</taxon>
    </lineage>
</organism>
<dbReference type="KEGG" id="rmai:MACH21_11250"/>
<dbReference type="GO" id="GO:0009086">
    <property type="term" value="P:methionine biosynthetic process"/>
    <property type="evidence" value="ECO:0007669"/>
    <property type="project" value="InterPro"/>
</dbReference>
<comment type="cofactor">
    <cofactor evidence="3">
        <name>Zn(2+)</name>
        <dbReference type="ChEBI" id="CHEBI:29105"/>
    </cofactor>
</comment>
<proteinExistence type="predicted"/>
<dbReference type="PANTHER" id="PTHR11103">
    <property type="entry name" value="SLR1189 PROTEIN"/>
    <property type="match status" value="1"/>
</dbReference>